<name>A0ABS9DU64_9PROT</name>
<reference evidence="9 10" key="1">
    <citation type="submission" date="2022-01" db="EMBL/GenBank/DDBJ databases">
        <authorList>
            <person name="Won M."/>
            <person name="Kim S.-J."/>
            <person name="Kwon S.-W."/>
        </authorList>
    </citation>
    <scope>NUCLEOTIDE SEQUENCE [LARGE SCALE GENOMIC DNA]</scope>
    <source>
        <strain evidence="9 10">KCTC 23505</strain>
    </source>
</reference>
<comment type="caution">
    <text evidence="9">The sequence shown here is derived from an EMBL/GenBank/DDBJ whole genome shotgun (WGS) entry which is preliminary data.</text>
</comment>
<dbReference type="PANTHER" id="PTHR43876">
    <property type="entry name" value="UBIQUINONE BIOSYNTHESIS MONOOXYGENASE COQ6, MITOCHONDRIAL"/>
    <property type="match status" value="1"/>
</dbReference>
<evidence type="ECO:0000313" key="10">
    <source>
        <dbReference type="Proteomes" id="UP001521209"/>
    </source>
</evidence>
<comment type="cofactor">
    <cofactor evidence="1">
        <name>FAD</name>
        <dbReference type="ChEBI" id="CHEBI:57692"/>
    </cofactor>
</comment>
<dbReference type="InterPro" id="IPR010971">
    <property type="entry name" value="UbiH/COQ6"/>
</dbReference>
<evidence type="ECO:0000259" key="8">
    <source>
        <dbReference type="Pfam" id="PF01494"/>
    </source>
</evidence>
<protein>
    <submittedName>
        <fullName evidence="9">UbiH/UbiF/VisC/COQ6 family ubiquinone biosynthesis hydroxylase</fullName>
    </submittedName>
</protein>
<evidence type="ECO:0000256" key="6">
    <source>
        <dbReference type="ARBA" id="ARBA00023002"/>
    </source>
</evidence>
<dbReference type="PANTHER" id="PTHR43876:SF7">
    <property type="entry name" value="UBIQUINONE BIOSYNTHESIS MONOOXYGENASE COQ6, MITOCHONDRIAL"/>
    <property type="match status" value="1"/>
</dbReference>
<comment type="pathway">
    <text evidence="2">Cofactor biosynthesis; ubiquinone biosynthesis.</text>
</comment>
<proteinExistence type="inferred from homology"/>
<gene>
    <name evidence="9" type="ORF">L2A60_03130</name>
</gene>
<dbReference type="PRINTS" id="PR00420">
    <property type="entry name" value="RNGMNOXGNASE"/>
</dbReference>
<dbReference type="NCBIfam" id="TIGR01988">
    <property type="entry name" value="Ubi-OHases"/>
    <property type="match status" value="1"/>
</dbReference>
<accession>A0ABS9DU64</accession>
<dbReference type="Gene3D" id="3.50.50.60">
    <property type="entry name" value="FAD/NAD(P)-binding domain"/>
    <property type="match status" value="2"/>
</dbReference>
<dbReference type="InterPro" id="IPR036188">
    <property type="entry name" value="FAD/NAD-bd_sf"/>
</dbReference>
<evidence type="ECO:0000256" key="2">
    <source>
        <dbReference type="ARBA" id="ARBA00004749"/>
    </source>
</evidence>
<dbReference type="Proteomes" id="UP001521209">
    <property type="component" value="Unassembled WGS sequence"/>
</dbReference>
<feature type="domain" description="FAD-binding" evidence="8">
    <location>
        <begin position="3"/>
        <end position="343"/>
    </location>
</feature>
<comment type="similarity">
    <text evidence="3">Belongs to the UbiH/COQ6 family.</text>
</comment>
<dbReference type="InterPro" id="IPR051205">
    <property type="entry name" value="UbiH/COQ6_monooxygenase"/>
</dbReference>
<evidence type="ECO:0000313" key="9">
    <source>
        <dbReference type="EMBL" id="MCF3945678.1"/>
    </source>
</evidence>
<keyword evidence="5" id="KW-0274">FAD</keyword>
<evidence type="ECO:0000256" key="3">
    <source>
        <dbReference type="ARBA" id="ARBA00005349"/>
    </source>
</evidence>
<dbReference type="RefSeq" id="WP_235702914.1">
    <property type="nucleotide sequence ID" value="NZ_JAKGBZ010000003.1"/>
</dbReference>
<dbReference type="Pfam" id="PF01494">
    <property type="entry name" value="FAD_binding_3"/>
    <property type="match status" value="1"/>
</dbReference>
<keyword evidence="7" id="KW-0503">Monooxygenase</keyword>
<keyword evidence="9" id="KW-0830">Ubiquinone</keyword>
<evidence type="ECO:0000256" key="5">
    <source>
        <dbReference type="ARBA" id="ARBA00022827"/>
    </source>
</evidence>
<keyword evidence="10" id="KW-1185">Reference proteome</keyword>
<dbReference type="SUPFAM" id="SSF51905">
    <property type="entry name" value="FAD/NAD(P)-binding domain"/>
    <property type="match status" value="1"/>
</dbReference>
<keyword evidence="6" id="KW-0560">Oxidoreductase</keyword>
<evidence type="ECO:0000256" key="7">
    <source>
        <dbReference type="ARBA" id="ARBA00023033"/>
    </source>
</evidence>
<evidence type="ECO:0000256" key="1">
    <source>
        <dbReference type="ARBA" id="ARBA00001974"/>
    </source>
</evidence>
<keyword evidence="4" id="KW-0285">Flavoprotein</keyword>
<sequence length="395" mass="42632">MRDTDIAIIGAGPVGAALALRLAQAGRSVLLVDRAALPPMEHPDFDGRAYAIAQGSRPLLDETGLWDTLPFAPRPIEQIRVSDGKPGRPASPLFLNFDHRDVGDDPFGWIVEARSLRMAINRRLAEAENLILRAPSDASVVRSDDHAAITLADGEAFRARLVVAADGRASQLRAEANIPVTRFAYRQSAVVCAIAHGRPHRGVALEHFLPGGPFAQLPMSDAEDGAHISAIVFTDSHAVASRLGTLDDARFTAEVARRLGDHLGAIRLVGRRWTYPLSALHAHRYFAARLALVGDSAHGIHPIAGQGLNLGLRDAMALARLIDAADDPGTPGLLARYQRARRPDNLLMLLATDGLDRLFSTDLPPVRLARDLGLAAVNRMPRLKRAFMRTAMGIS</sequence>
<dbReference type="InterPro" id="IPR018168">
    <property type="entry name" value="Ubi_Hdrlase_CS"/>
</dbReference>
<dbReference type="EMBL" id="JAKGBZ010000003">
    <property type="protein sequence ID" value="MCF3945678.1"/>
    <property type="molecule type" value="Genomic_DNA"/>
</dbReference>
<dbReference type="PROSITE" id="PS01304">
    <property type="entry name" value="UBIH"/>
    <property type="match status" value="1"/>
</dbReference>
<evidence type="ECO:0000256" key="4">
    <source>
        <dbReference type="ARBA" id="ARBA00022630"/>
    </source>
</evidence>
<organism evidence="9 10">
    <name type="scientific">Acidiphilium iwatense</name>
    <dbReference type="NCBI Taxonomy" id="768198"/>
    <lineage>
        <taxon>Bacteria</taxon>
        <taxon>Pseudomonadati</taxon>
        <taxon>Pseudomonadota</taxon>
        <taxon>Alphaproteobacteria</taxon>
        <taxon>Acetobacterales</taxon>
        <taxon>Acidocellaceae</taxon>
        <taxon>Acidiphilium</taxon>
    </lineage>
</organism>
<dbReference type="InterPro" id="IPR002938">
    <property type="entry name" value="FAD-bd"/>
</dbReference>